<organism evidence="1 2">
    <name type="scientific">Stegodyphus mimosarum</name>
    <name type="common">African social velvet spider</name>
    <dbReference type="NCBI Taxonomy" id="407821"/>
    <lineage>
        <taxon>Eukaryota</taxon>
        <taxon>Metazoa</taxon>
        <taxon>Ecdysozoa</taxon>
        <taxon>Arthropoda</taxon>
        <taxon>Chelicerata</taxon>
        <taxon>Arachnida</taxon>
        <taxon>Araneae</taxon>
        <taxon>Araneomorphae</taxon>
        <taxon>Entelegynae</taxon>
        <taxon>Eresoidea</taxon>
        <taxon>Eresidae</taxon>
        <taxon>Stegodyphus</taxon>
    </lineage>
</organism>
<evidence type="ECO:0000313" key="1">
    <source>
        <dbReference type="EMBL" id="KFM78536.1"/>
    </source>
</evidence>
<dbReference type="AlphaFoldDB" id="A0A087UME7"/>
<protein>
    <submittedName>
        <fullName evidence="1">Uncharacterized protein</fullName>
    </submittedName>
</protein>
<gene>
    <name evidence="1" type="ORF">X975_00463</name>
</gene>
<feature type="non-terminal residue" evidence="1">
    <location>
        <position position="1"/>
    </location>
</feature>
<sequence length="61" mass="6828">LGEGAFVIKHVLHIQNLKVLPHGAVVPVLLEDLCVPQHQEQCVVRAKPSEQVLHWMLLYGP</sequence>
<accession>A0A087UME7</accession>
<name>A0A087UME7_STEMI</name>
<reference evidence="1 2" key="1">
    <citation type="submission" date="2013-11" db="EMBL/GenBank/DDBJ databases">
        <title>Genome sequencing of Stegodyphus mimosarum.</title>
        <authorList>
            <person name="Bechsgaard J."/>
        </authorList>
    </citation>
    <scope>NUCLEOTIDE SEQUENCE [LARGE SCALE GENOMIC DNA]</scope>
</reference>
<keyword evidence="2" id="KW-1185">Reference proteome</keyword>
<evidence type="ECO:0000313" key="2">
    <source>
        <dbReference type="Proteomes" id="UP000054359"/>
    </source>
</evidence>
<dbReference type="EMBL" id="KK120552">
    <property type="protein sequence ID" value="KFM78536.1"/>
    <property type="molecule type" value="Genomic_DNA"/>
</dbReference>
<dbReference type="Proteomes" id="UP000054359">
    <property type="component" value="Unassembled WGS sequence"/>
</dbReference>
<proteinExistence type="predicted"/>
<feature type="non-terminal residue" evidence="1">
    <location>
        <position position="61"/>
    </location>
</feature>